<dbReference type="InterPro" id="IPR036047">
    <property type="entry name" value="F-box-like_dom_sf"/>
</dbReference>
<gene>
    <name evidence="2" type="ORF">C3L33_23470</name>
</gene>
<name>A0A6A4KG07_9ERIC</name>
<evidence type="ECO:0000259" key="1">
    <source>
        <dbReference type="PROSITE" id="PS50181"/>
    </source>
</evidence>
<dbReference type="SUPFAM" id="SSF81383">
    <property type="entry name" value="F-box domain"/>
    <property type="match status" value="1"/>
</dbReference>
<dbReference type="AlphaFoldDB" id="A0A6A4KG07"/>
<protein>
    <recommendedName>
        <fullName evidence="1">F-box domain-containing protein</fullName>
    </recommendedName>
</protein>
<sequence>MAAATIADLPDDIICNILARIPVPDIKSIIRCKRACKKWHNLILQSYFAKLHVLRGSSSQSYLPSDDPTNPAHFGILELDDDAACFGCQNATVTFRSESYIPHEGDKGRVIGACIGLVCLHVDKDIVVCNPILQGRRPFILPKLPKLAQSRSRFGFGFSQLSDEYKKGSQKSDSEWLGDKVQLPVGLQR</sequence>
<dbReference type="EMBL" id="QEFC01007543">
    <property type="protein sequence ID" value="KAE9444632.1"/>
    <property type="molecule type" value="Genomic_DNA"/>
</dbReference>
<dbReference type="InterPro" id="IPR050796">
    <property type="entry name" value="SCF_F-box_component"/>
</dbReference>
<dbReference type="PANTHER" id="PTHR31672:SF13">
    <property type="entry name" value="F-BOX PROTEIN CPR30-LIKE"/>
    <property type="match status" value="1"/>
</dbReference>
<reference evidence="2" key="1">
    <citation type="journal article" date="2019" name="Genome Biol. Evol.">
        <title>The Rhododendron genome and chromosomal organization provide insight into shared whole-genome duplications across the heath family (Ericaceae).</title>
        <authorList>
            <person name="Soza V.L."/>
            <person name="Lindsley D."/>
            <person name="Waalkes A."/>
            <person name="Ramage E."/>
            <person name="Patwardhan R.P."/>
            <person name="Burton J.N."/>
            <person name="Adey A."/>
            <person name="Kumar A."/>
            <person name="Qiu R."/>
            <person name="Shendure J."/>
            <person name="Hall B."/>
        </authorList>
    </citation>
    <scope>NUCLEOTIDE SEQUENCE</scope>
    <source>
        <strain evidence="2">RSF 1966-606</strain>
    </source>
</reference>
<proteinExistence type="predicted"/>
<feature type="domain" description="F-box" evidence="1">
    <location>
        <begin position="3"/>
        <end position="51"/>
    </location>
</feature>
<dbReference type="Pfam" id="PF00646">
    <property type="entry name" value="F-box"/>
    <property type="match status" value="1"/>
</dbReference>
<dbReference type="Gene3D" id="1.20.1280.50">
    <property type="match status" value="1"/>
</dbReference>
<evidence type="ECO:0000313" key="2">
    <source>
        <dbReference type="EMBL" id="KAE9444632.1"/>
    </source>
</evidence>
<dbReference type="PANTHER" id="PTHR31672">
    <property type="entry name" value="BNACNNG10540D PROTEIN"/>
    <property type="match status" value="1"/>
</dbReference>
<feature type="non-terminal residue" evidence="2">
    <location>
        <position position="1"/>
    </location>
</feature>
<dbReference type="PROSITE" id="PS50181">
    <property type="entry name" value="FBOX"/>
    <property type="match status" value="1"/>
</dbReference>
<comment type="caution">
    <text evidence="2">The sequence shown here is derived from an EMBL/GenBank/DDBJ whole genome shotgun (WGS) entry which is preliminary data.</text>
</comment>
<dbReference type="InterPro" id="IPR001810">
    <property type="entry name" value="F-box_dom"/>
</dbReference>
<accession>A0A6A4KG07</accession>
<dbReference type="OrthoDB" id="1435799at2759"/>
<organism evidence="2">
    <name type="scientific">Rhododendron williamsianum</name>
    <dbReference type="NCBI Taxonomy" id="262921"/>
    <lineage>
        <taxon>Eukaryota</taxon>
        <taxon>Viridiplantae</taxon>
        <taxon>Streptophyta</taxon>
        <taxon>Embryophyta</taxon>
        <taxon>Tracheophyta</taxon>
        <taxon>Spermatophyta</taxon>
        <taxon>Magnoliopsida</taxon>
        <taxon>eudicotyledons</taxon>
        <taxon>Gunneridae</taxon>
        <taxon>Pentapetalae</taxon>
        <taxon>asterids</taxon>
        <taxon>Ericales</taxon>
        <taxon>Ericaceae</taxon>
        <taxon>Ericoideae</taxon>
        <taxon>Rhodoreae</taxon>
        <taxon>Rhododendron</taxon>
    </lineage>
</organism>